<protein>
    <submittedName>
        <fullName evidence="1">Uncharacterized protein</fullName>
    </submittedName>
</protein>
<comment type="caution">
    <text evidence="1">The sequence shown here is derived from an EMBL/GenBank/DDBJ whole genome shotgun (WGS) entry which is preliminary data.</text>
</comment>
<gene>
    <name evidence="1" type="ORF">VB248_04365</name>
</gene>
<organism evidence="1 2">
    <name type="scientific">Arcicella rigui</name>
    <dbReference type="NCBI Taxonomy" id="797020"/>
    <lineage>
        <taxon>Bacteria</taxon>
        <taxon>Pseudomonadati</taxon>
        <taxon>Bacteroidota</taxon>
        <taxon>Cytophagia</taxon>
        <taxon>Cytophagales</taxon>
        <taxon>Flectobacillaceae</taxon>
        <taxon>Arcicella</taxon>
    </lineage>
</organism>
<accession>A0ABU5Q669</accession>
<evidence type="ECO:0000313" key="1">
    <source>
        <dbReference type="EMBL" id="MEA5138349.1"/>
    </source>
</evidence>
<sequence length="202" mass="23742">MNIIEEKYCGILATIDWNSNKWQNVPTIEDLESTKFGYVEENNKTYTAINFGHEMYPSDEDEYYSGLLPQLWTKTPDKEKSKTVKIVILKSKNWKDGLTYIVGFYAFPIFEKGRKKSPIDTFKEYFETNIKSLPKDIYLLENYVLFNEDDEKQFLPKGKKVGKRGYNYLTKDNVCKFLDVMTNKNPDSKLMGIKFRIIKSLN</sequence>
<proteinExistence type="predicted"/>
<dbReference type="RefSeq" id="WP_323295517.1">
    <property type="nucleotide sequence ID" value="NZ_JAYFUM010000005.1"/>
</dbReference>
<reference evidence="1 2" key="1">
    <citation type="submission" date="2023-12" db="EMBL/GenBank/DDBJ databases">
        <title>Novel species of the genus Arcicella isolated from rivers.</title>
        <authorList>
            <person name="Lu H."/>
        </authorList>
    </citation>
    <scope>NUCLEOTIDE SEQUENCE [LARGE SCALE GENOMIC DNA]</scope>
    <source>
        <strain evidence="1 2">KCTC 23307</strain>
    </source>
</reference>
<keyword evidence="2" id="KW-1185">Reference proteome</keyword>
<name>A0ABU5Q669_9BACT</name>
<evidence type="ECO:0000313" key="2">
    <source>
        <dbReference type="Proteomes" id="UP001302949"/>
    </source>
</evidence>
<dbReference type="EMBL" id="JAYFUM010000005">
    <property type="protein sequence ID" value="MEA5138349.1"/>
    <property type="molecule type" value="Genomic_DNA"/>
</dbReference>
<dbReference type="Proteomes" id="UP001302949">
    <property type="component" value="Unassembled WGS sequence"/>
</dbReference>